<dbReference type="Pfam" id="PF00106">
    <property type="entry name" value="adh_short"/>
    <property type="match status" value="1"/>
</dbReference>
<dbReference type="PANTHER" id="PTHR45458">
    <property type="entry name" value="SHORT-CHAIN DEHYDROGENASE/REDUCTASE SDR"/>
    <property type="match status" value="1"/>
</dbReference>
<dbReference type="STRING" id="1328313.DS2_02033"/>
<evidence type="ECO:0000256" key="1">
    <source>
        <dbReference type="RuleBase" id="RU000363"/>
    </source>
</evidence>
<name>W7QG58_9ALTE</name>
<dbReference type="AlphaFoldDB" id="W7QG58"/>
<comment type="similarity">
    <text evidence="1">Belongs to the short-chain dehydrogenases/reductases (SDR) family.</text>
</comment>
<dbReference type="GO" id="GO:0016616">
    <property type="term" value="F:oxidoreductase activity, acting on the CH-OH group of donors, NAD or NADP as acceptor"/>
    <property type="evidence" value="ECO:0007669"/>
    <property type="project" value="TreeGrafter"/>
</dbReference>
<dbReference type="SUPFAM" id="SSF51735">
    <property type="entry name" value="NAD(P)-binding Rossmann-fold domains"/>
    <property type="match status" value="1"/>
</dbReference>
<protein>
    <submittedName>
        <fullName evidence="2">Short-chain dehydrogenase/reductase SDR</fullName>
    </submittedName>
</protein>
<dbReference type="PRINTS" id="PR00080">
    <property type="entry name" value="SDRFAMILY"/>
</dbReference>
<keyword evidence="3" id="KW-1185">Reference proteome</keyword>
<dbReference type="Gene3D" id="3.40.50.720">
    <property type="entry name" value="NAD(P)-binding Rossmann-like Domain"/>
    <property type="match status" value="1"/>
</dbReference>
<dbReference type="Proteomes" id="UP000019276">
    <property type="component" value="Unassembled WGS sequence"/>
</dbReference>
<dbReference type="OrthoDB" id="5786478at2"/>
<dbReference type="InterPro" id="IPR052184">
    <property type="entry name" value="SDR_enzymes"/>
</dbReference>
<dbReference type="InterPro" id="IPR002347">
    <property type="entry name" value="SDR_fam"/>
</dbReference>
<evidence type="ECO:0000313" key="3">
    <source>
        <dbReference type="Proteomes" id="UP000019276"/>
    </source>
</evidence>
<proteinExistence type="inferred from homology"/>
<reference evidence="2 3" key="1">
    <citation type="journal article" date="2014" name="Genome Announc.">
        <title>Draft Genome Sequence of the Agar-Degrading Bacterium Catenovulum sp. Strain DS-2, Isolated from Intestines of Haliotis diversicolor.</title>
        <authorList>
            <person name="Shan D."/>
            <person name="Li X."/>
            <person name="Gu Z."/>
            <person name="Wei G."/>
            <person name="Gao Z."/>
            <person name="Shao Z."/>
        </authorList>
    </citation>
    <scope>NUCLEOTIDE SEQUENCE [LARGE SCALE GENOMIC DNA]</scope>
    <source>
        <strain evidence="2 3">DS-2</strain>
    </source>
</reference>
<accession>W7QG58</accession>
<dbReference type="PANTHER" id="PTHR45458:SF1">
    <property type="entry name" value="SHORT CHAIN DEHYDROGENASE"/>
    <property type="match status" value="1"/>
</dbReference>
<dbReference type="PATRIC" id="fig|1328313.3.peg.423"/>
<dbReference type="EMBL" id="ARZY01000002">
    <property type="protein sequence ID" value="EWH11924.1"/>
    <property type="molecule type" value="Genomic_DNA"/>
</dbReference>
<dbReference type="RefSeq" id="WP_035012947.1">
    <property type="nucleotide sequence ID" value="NZ_ARZY01000002.1"/>
</dbReference>
<gene>
    <name evidence="2" type="ORF">DS2_02033</name>
</gene>
<dbReference type="PRINTS" id="PR00081">
    <property type="entry name" value="GDHRDH"/>
</dbReference>
<dbReference type="InterPro" id="IPR036291">
    <property type="entry name" value="NAD(P)-bd_dom_sf"/>
</dbReference>
<dbReference type="CDD" id="cd05325">
    <property type="entry name" value="carb_red_sniffer_like_SDR_c"/>
    <property type="match status" value="1"/>
</dbReference>
<sequence length="232" mass="24948">MKTVLITGANRGIGLQFTKQYAEAGYTVFATTRTPLESAELNALANKLGNIKVLSLDITDEKQIAGIKSMLNGQAIDILIANAGYYGPKDETSQFGQLDQVEWLKTLHINTIAPLKFAEALIDNLLLGNERKIAFLSSKMGSMTDNGSGGSYIYRSSKAALNAATKSLAIDLAEYDVKVVALHPGWVLTDMGGPNALINSETSVKGMRSVINKLTEKTSGSFVAYDGQPIPW</sequence>
<evidence type="ECO:0000313" key="2">
    <source>
        <dbReference type="EMBL" id="EWH11924.1"/>
    </source>
</evidence>
<comment type="caution">
    <text evidence="2">The sequence shown here is derived from an EMBL/GenBank/DDBJ whole genome shotgun (WGS) entry which is preliminary data.</text>
</comment>
<organism evidence="2 3">
    <name type="scientific">Catenovulum agarivorans DS-2</name>
    <dbReference type="NCBI Taxonomy" id="1328313"/>
    <lineage>
        <taxon>Bacteria</taxon>
        <taxon>Pseudomonadati</taxon>
        <taxon>Pseudomonadota</taxon>
        <taxon>Gammaproteobacteria</taxon>
        <taxon>Alteromonadales</taxon>
        <taxon>Alteromonadaceae</taxon>
        <taxon>Catenovulum</taxon>
    </lineage>
</organism>
<dbReference type="eggNOG" id="COG1028">
    <property type="taxonomic scope" value="Bacteria"/>
</dbReference>